<protein>
    <submittedName>
        <fullName evidence="1">Uncharacterized protein</fullName>
    </submittedName>
</protein>
<comment type="caution">
    <text evidence="1">The sequence shown here is derived from an EMBL/GenBank/DDBJ whole genome shotgun (WGS) entry which is preliminary data.</text>
</comment>
<organism evidence="1">
    <name type="scientific">Ophidiomyces ophidiicola</name>
    <dbReference type="NCBI Taxonomy" id="1387563"/>
    <lineage>
        <taxon>Eukaryota</taxon>
        <taxon>Fungi</taxon>
        <taxon>Dikarya</taxon>
        <taxon>Ascomycota</taxon>
        <taxon>Pezizomycotina</taxon>
        <taxon>Eurotiomycetes</taxon>
        <taxon>Eurotiomycetidae</taxon>
        <taxon>Onygenales</taxon>
        <taxon>Onygenaceae</taxon>
        <taxon>Ophidiomyces</taxon>
    </lineage>
</organism>
<name>A0ACB8V118_9EURO</name>
<dbReference type="EMBL" id="JALBCA010000020">
    <property type="protein sequence ID" value="KAI2390010.1"/>
    <property type="molecule type" value="Genomic_DNA"/>
</dbReference>
<gene>
    <name evidence="1" type="ORF">LOY88_001818</name>
</gene>
<proteinExistence type="predicted"/>
<reference evidence="1" key="1">
    <citation type="journal article" date="2022" name="bioRxiv">
        <title>Population genetic analysis of Ophidiomyces ophidiicola, the causative agent of snake fungal disease, indicates recent introductions to the USA.</title>
        <authorList>
            <person name="Ladner J.T."/>
            <person name="Palmer J.M."/>
            <person name="Ettinger C.L."/>
            <person name="Stajich J.E."/>
            <person name="Farrell T.M."/>
            <person name="Glorioso B.M."/>
            <person name="Lawson B."/>
            <person name="Price S.J."/>
            <person name="Stengle A.G."/>
            <person name="Grear D.A."/>
            <person name="Lorch J.M."/>
        </authorList>
    </citation>
    <scope>NUCLEOTIDE SEQUENCE</scope>
    <source>
        <strain evidence="1">NWHC 24266-5</strain>
    </source>
</reference>
<evidence type="ECO:0000313" key="1">
    <source>
        <dbReference type="EMBL" id="KAI2390010.1"/>
    </source>
</evidence>
<sequence length="174" mass="19238">MSFNPVHFIPASKKDDILALPVQSIAAAGHEQNAGTNHWCLFARVSPTIAIRIDCQPSYSVPSTILPGGSKGNIIISWLNSVESPDIIKTVDLAIRSNLLVRDVYNVLLGHGRHKYEFDSNGVGCRYWVTGQLDLLQQQQILVNPQEVAMAKETIQKLWPEATPLALDQGAYYQ</sequence>
<accession>A0ACB8V118</accession>